<feature type="transmembrane region" description="Helical" evidence="8">
    <location>
        <begin position="346"/>
        <end position="366"/>
    </location>
</feature>
<dbReference type="Proteomes" id="UP000326903">
    <property type="component" value="Unassembled WGS sequence"/>
</dbReference>
<name>A0A5J5IFI9_9BACT</name>
<feature type="domain" description="ABC transmembrane type-2" evidence="9">
    <location>
        <begin position="132"/>
        <end position="371"/>
    </location>
</feature>
<dbReference type="InterPro" id="IPR051449">
    <property type="entry name" value="ABC-2_transporter_component"/>
</dbReference>
<evidence type="ECO:0000256" key="2">
    <source>
        <dbReference type="ARBA" id="ARBA00007783"/>
    </source>
</evidence>
<protein>
    <submittedName>
        <fullName evidence="10">ABC transporter permease</fullName>
    </submittedName>
</protein>
<gene>
    <name evidence="10" type="ORF">FW778_13285</name>
</gene>
<dbReference type="GO" id="GO:0140359">
    <property type="term" value="F:ABC-type transporter activity"/>
    <property type="evidence" value="ECO:0007669"/>
    <property type="project" value="InterPro"/>
</dbReference>
<evidence type="ECO:0000259" key="9">
    <source>
        <dbReference type="PROSITE" id="PS51012"/>
    </source>
</evidence>
<evidence type="ECO:0000313" key="10">
    <source>
        <dbReference type="EMBL" id="KAA9038529.1"/>
    </source>
</evidence>
<dbReference type="GO" id="GO:0005886">
    <property type="term" value="C:plasma membrane"/>
    <property type="evidence" value="ECO:0007669"/>
    <property type="project" value="UniProtKB-SubCell"/>
</dbReference>
<sequence length="372" mass="42594">MRTLMFLLQKEFRQIFRDPAILRVIFVVPLLQLLLLPWTADYEVRNVRLAVVDNDHGTYARQLVAKITSSGYFKLDHYSNSYNKAFTEIEKNKADIVLEIPHNFQRDLIRNNESTLFIAANAINAVKAGLGSSYLQSIIRDFNQEVRDEWIQTPRLSPEITIDIRAANWYNPLMNYKYFMVPGILVMLVTIVGSFLTSMNIVKEKEKGTIEQINATPVKKYHFILGKLIPFWVIGLLILAIGFIIAWMLYGIVPVGSLFTIYIFAAVYLMAILGYGLLISTFASSQQQAMLVTFFIFMVFVLLAGLFTPIDSMPLWAQWFTRINPITYFVEVMRLVVLKGGSISDIAPLIFKVLIFAVVLNTWAVLSYRKRS</sequence>
<keyword evidence="3" id="KW-0813">Transport</keyword>
<evidence type="ECO:0000256" key="4">
    <source>
        <dbReference type="ARBA" id="ARBA00022475"/>
    </source>
</evidence>
<dbReference type="Gene3D" id="3.40.1710.10">
    <property type="entry name" value="abc type-2 transporter like domain"/>
    <property type="match status" value="1"/>
</dbReference>
<dbReference type="InterPro" id="IPR013525">
    <property type="entry name" value="ABC2_TM"/>
</dbReference>
<feature type="transmembrane region" description="Helical" evidence="8">
    <location>
        <begin position="290"/>
        <end position="310"/>
    </location>
</feature>
<dbReference type="PANTHER" id="PTHR30294">
    <property type="entry name" value="MEMBRANE COMPONENT OF ABC TRANSPORTER YHHJ-RELATED"/>
    <property type="match status" value="1"/>
</dbReference>
<organism evidence="10 11">
    <name type="scientific">Ginsengibacter hankyongi</name>
    <dbReference type="NCBI Taxonomy" id="2607284"/>
    <lineage>
        <taxon>Bacteria</taxon>
        <taxon>Pseudomonadati</taxon>
        <taxon>Bacteroidota</taxon>
        <taxon>Chitinophagia</taxon>
        <taxon>Chitinophagales</taxon>
        <taxon>Chitinophagaceae</taxon>
        <taxon>Ginsengibacter</taxon>
    </lineage>
</organism>
<reference evidence="10 11" key="1">
    <citation type="submission" date="2019-09" db="EMBL/GenBank/DDBJ databases">
        <title>Draft genome sequence of Ginsengibacter sp. BR5-29.</title>
        <authorList>
            <person name="Im W.-T."/>
        </authorList>
    </citation>
    <scope>NUCLEOTIDE SEQUENCE [LARGE SCALE GENOMIC DNA]</scope>
    <source>
        <strain evidence="10 11">BR5-29</strain>
    </source>
</reference>
<keyword evidence="5 8" id="KW-0812">Transmembrane</keyword>
<dbReference type="PROSITE" id="PS51012">
    <property type="entry name" value="ABC_TM2"/>
    <property type="match status" value="1"/>
</dbReference>
<feature type="transmembrane region" description="Helical" evidence="8">
    <location>
        <begin position="20"/>
        <end position="40"/>
    </location>
</feature>
<keyword evidence="7 8" id="KW-0472">Membrane</keyword>
<dbReference type="RefSeq" id="WP_150415249.1">
    <property type="nucleotide sequence ID" value="NZ_VYQF01000003.1"/>
</dbReference>
<evidence type="ECO:0000256" key="1">
    <source>
        <dbReference type="ARBA" id="ARBA00004651"/>
    </source>
</evidence>
<comment type="similarity">
    <text evidence="2">Belongs to the ABC-2 integral membrane protein family.</text>
</comment>
<accession>A0A5J5IFI9</accession>
<keyword evidence="11" id="KW-1185">Reference proteome</keyword>
<evidence type="ECO:0000256" key="6">
    <source>
        <dbReference type="ARBA" id="ARBA00022989"/>
    </source>
</evidence>
<feature type="transmembrane region" description="Helical" evidence="8">
    <location>
        <begin position="259"/>
        <end position="278"/>
    </location>
</feature>
<dbReference type="Pfam" id="PF12698">
    <property type="entry name" value="ABC2_membrane_3"/>
    <property type="match status" value="1"/>
</dbReference>
<dbReference type="EMBL" id="VYQF01000003">
    <property type="protein sequence ID" value="KAA9038529.1"/>
    <property type="molecule type" value="Genomic_DNA"/>
</dbReference>
<feature type="transmembrane region" description="Helical" evidence="8">
    <location>
        <begin position="178"/>
        <end position="197"/>
    </location>
</feature>
<keyword evidence="4" id="KW-1003">Cell membrane</keyword>
<evidence type="ECO:0000256" key="7">
    <source>
        <dbReference type="ARBA" id="ARBA00023136"/>
    </source>
</evidence>
<evidence type="ECO:0000313" key="11">
    <source>
        <dbReference type="Proteomes" id="UP000326903"/>
    </source>
</evidence>
<comment type="subcellular location">
    <subcellularLocation>
        <location evidence="1">Cell membrane</location>
        <topology evidence="1">Multi-pass membrane protein</topology>
    </subcellularLocation>
</comment>
<dbReference type="PANTHER" id="PTHR30294:SF29">
    <property type="entry name" value="MULTIDRUG ABC TRANSPORTER PERMEASE YBHS-RELATED"/>
    <property type="match status" value="1"/>
</dbReference>
<evidence type="ECO:0000256" key="3">
    <source>
        <dbReference type="ARBA" id="ARBA00022448"/>
    </source>
</evidence>
<keyword evidence="6 8" id="KW-1133">Transmembrane helix</keyword>
<dbReference type="AlphaFoldDB" id="A0A5J5IFI9"/>
<proteinExistence type="inferred from homology"/>
<evidence type="ECO:0000256" key="8">
    <source>
        <dbReference type="SAM" id="Phobius"/>
    </source>
</evidence>
<comment type="caution">
    <text evidence="10">The sequence shown here is derived from an EMBL/GenBank/DDBJ whole genome shotgun (WGS) entry which is preliminary data.</text>
</comment>
<dbReference type="InterPro" id="IPR047817">
    <property type="entry name" value="ABC2_TM_bact-type"/>
</dbReference>
<feature type="transmembrane region" description="Helical" evidence="8">
    <location>
        <begin position="229"/>
        <end position="253"/>
    </location>
</feature>
<evidence type="ECO:0000256" key="5">
    <source>
        <dbReference type="ARBA" id="ARBA00022692"/>
    </source>
</evidence>